<dbReference type="GO" id="GO:0005886">
    <property type="term" value="C:plasma membrane"/>
    <property type="evidence" value="ECO:0007669"/>
    <property type="project" value="TreeGrafter"/>
</dbReference>
<name>A0A7R8WUZ0_9CRUS</name>
<organism evidence="8">
    <name type="scientific">Cyprideis torosa</name>
    <dbReference type="NCBI Taxonomy" id="163714"/>
    <lineage>
        <taxon>Eukaryota</taxon>
        <taxon>Metazoa</taxon>
        <taxon>Ecdysozoa</taxon>
        <taxon>Arthropoda</taxon>
        <taxon>Crustacea</taxon>
        <taxon>Oligostraca</taxon>
        <taxon>Ostracoda</taxon>
        <taxon>Podocopa</taxon>
        <taxon>Podocopida</taxon>
        <taxon>Cytherocopina</taxon>
        <taxon>Cytheroidea</taxon>
        <taxon>Cytherideidae</taxon>
        <taxon>Cyprideis</taxon>
    </lineage>
</organism>
<sequence length="117" mass="12224">MPFAVGPDQDLLATIGGATLWIGALLAGLLGLERMFQADHEDGSLDLFVTRETPLALLVFAKALAHWLVTGLPLTLMAPVFGLFLGLDWLTMQACVATLFVGTPAISFIGAVGAAVT</sequence>
<dbReference type="EMBL" id="OB706624">
    <property type="protein sequence ID" value="CAD7238687.1"/>
    <property type="molecule type" value="Genomic_DNA"/>
</dbReference>
<dbReference type="GO" id="GO:0015232">
    <property type="term" value="F:heme transmembrane transporter activity"/>
    <property type="evidence" value="ECO:0007669"/>
    <property type="project" value="InterPro"/>
</dbReference>
<dbReference type="PRINTS" id="PR01414">
    <property type="entry name" value="CCMBBIOGNSIS"/>
</dbReference>
<evidence type="ECO:0000256" key="5">
    <source>
        <dbReference type="ARBA" id="ARBA00022748"/>
    </source>
</evidence>
<evidence type="ECO:0000256" key="7">
    <source>
        <dbReference type="ARBA" id="ARBA00023136"/>
    </source>
</evidence>
<reference evidence="8" key="1">
    <citation type="submission" date="2020-11" db="EMBL/GenBank/DDBJ databases">
        <authorList>
            <person name="Tran Van P."/>
        </authorList>
    </citation>
    <scope>NUCLEOTIDE SEQUENCE</scope>
</reference>
<feature type="non-terminal residue" evidence="8">
    <location>
        <position position="117"/>
    </location>
</feature>
<dbReference type="Pfam" id="PF03379">
    <property type="entry name" value="CcmB"/>
    <property type="match status" value="1"/>
</dbReference>
<accession>A0A7R8WUZ0</accession>
<comment type="subcellular location">
    <subcellularLocation>
        <location evidence="1">Membrane</location>
        <topology evidence="1">Multi-pass membrane protein</topology>
    </subcellularLocation>
</comment>
<evidence type="ECO:0000256" key="4">
    <source>
        <dbReference type="ARBA" id="ARBA00022692"/>
    </source>
</evidence>
<comment type="similarity">
    <text evidence="2">Belongs to the CcmB/CycW/HelB family.</text>
</comment>
<dbReference type="OrthoDB" id="10573993at2759"/>
<evidence type="ECO:0000256" key="1">
    <source>
        <dbReference type="ARBA" id="ARBA00004141"/>
    </source>
</evidence>
<evidence type="ECO:0000256" key="2">
    <source>
        <dbReference type="ARBA" id="ARBA00010544"/>
    </source>
</evidence>
<protein>
    <submittedName>
        <fullName evidence="8">Uncharacterized protein</fullName>
    </submittedName>
</protein>
<dbReference type="AlphaFoldDB" id="A0A7R8WUZ0"/>
<evidence type="ECO:0000256" key="3">
    <source>
        <dbReference type="ARBA" id="ARBA00022448"/>
    </source>
</evidence>
<dbReference type="PANTHER" id="PTHR30070:SF1">
    <property type="entry name" value="CYTOCHROME C BIOGENESIS B-RELATED"/>
    <property type="match status" value="1"/>
</dbReference>
<keyword evidence="3" id="KW-0813">Transport</keyword>
<gene>
    <name evidence="8" type="ORF">CTOB1V02_LOCUS16502</name>
</gene>
<dbReference type="GO" id="GO:1903607">
    <property type="term" value="P:cytochrome c biosynthetic process"/>
    <property type="evidence" value="ECO:0007669"/>
    <property type="project" value="TreeGrafter"/>
</dbReference>
<evidence type="ECO:0000256" key="6">
    <source>
        <dbReference type="ARBA" id="ARBA00022989"/>
    </source>
</evidence>
<dbReference type="InterPro" id="IPR003544">
    <property type="entry name" value="Cyt_c_biogenesis_CcmB"/>
</dbReference>
<dbReference type="PANTHER" id="PTHR30070">
    <property type="entry name" value="HEME EXPORTER PROTEIN B"/>
    <property type="match status" value="1"/>
</dbReference>
<keyword evidence="5" id="KW-0201">Cytochrome c-type biogenesis</keyword>
<evidence type="ECO:0000313" key="8">
    <source>
        <dbReference type="EMBL" id="CAD7238687.1"/>
    </source>
</evidence>
<dbReference type="GO" id="GO:0017004">
    <property type="term" value="P:cytochrome complex assembly"/>
    <property type="evidence" value="ECO:0007669"/>
    <property type="project" value="UniProtKB-KW"/>
</dbReference>
<proteinExistence type="inferred from homology"/>
<keyword evidence="6" id="KW-1133">Transmembrane helix</keyword>
<keyword evidence="4" id="KW-0812">Transmembrane</keyword>
<keyword evidence="7" id="KW-0472">Membrane</keyword>